<dbReference type="PROSITE" id="PS01358">
    <property type="entry name" value="ZF_RANBP2_1"/>
    <property type="match status" value="2"/>
</dbReference>
<dbReference type="AlphaFoldDB" id="A0A139AD38"/>
<accession>A0A139AD38</accession>
<keyword evidence="3" id="KW-0862">Zinc</keyword>
<dbReference type="OrthoDB" id="261960at2759"/>
<dbReference type="Gene3D" id="4.10.1060.10">
    <property type="entry name" value="Zinc finger, RanBP2-type"/>
    <property type="match status" value="1"/>
</dbReference>
<keyword evidence="2 4" id="KW-0863">Zinc-finger</keyword>
<evidence type="ECO:0000259" key="7">
    <source>
        <dbReference type="PROSITE" id="PS51397"/>
    </source>
</evidence>
<dbReference type="PANTHER" id="PTHR46622">
    <property type="entry name" value="DNA-DEPENDENT METALLOPROTEASE WSS1"/>
    <property type="match status" value="1"/>
</dbReference>
<evidence type="ECO:0000259" key="6">
    <source>
        <dbReference type="PROSITE" id="PS50199"/>
    </source>
</evidence>
<dbReference type="GO" id="GO:0005634">
    <property type="term" value="C:nucleus"/>
    <property type="evidence" value="ECO:0007669"/>
    <property type="project" value="TreeGrafter"/>
</dbReference>
<feature type="compositionally biased region" description="Low complexity" evidence="5">
    <location>
        <begin position="326"/>
        <end position="340"/>
    </location>
</feature>
<feature type="domain" description="WLM" evidence="7">
    <location>
        <begin position="21"/>
        <end position="239"/>
    </location>
</feature>
<reference evidence="8 9" key="1">
    <citation type="journal article" date="2015" name="Genome Biol. Evol.">
        <title>Phylogenomic analyses indicate that early fungi evolved digesting cell walls of algal ancestors of land plants.</title>
        <authorList>
            <person name="Chang Y."/>
            <person name="Wang S."/>
            <person name="Sekimoto S."/>
            <person name="Aerts A.L."/>
            <person name="Choi C."/>
            <person name="Clum A."/>
            <person name="LaButti K.M."/>
            <person name="Lindquist E.A."/>
            <person name="Yee Ngan C."/>
            <person name="Ohm R.A."/>
            <person name="Salamov A.A."/>
            <person name="Grigoriev I.V."/>
            <person name="Spatafora J.W."/>
            <person name="Berbee M.L."/>
        </authorList>
    </citation>
    <scope>NUCLEOTIDE SEQUENCE [LARGE SCALE GENOMIC DNA]</scope>
    <source>
        <strain evidence="8 9">JEL478</strain>
    </source>
</reference>
<dbReference type="PANTHER" id="PTHR46622:SF1">
    <property type="entry name" value="DNA-DEPENDENT METALLOPROTEASE WSS1"/>
    <property type="match status" value="1"/>
</dbReference>
<evidence type="ECO:0000256" key="5">
    <source>
        <dbReference type="SAM" id="MobiDB-lite"/>
    </source>
</evidence>
<feature type="region of interest" description="Disordered" evidence="5">
    <location>
        <begin position="184"/>
        <end position="219"/>
    </location>
</feature>
<dbReference type="Gene3D" id="2.30.30.380">
    <property type="entry name" value="Zn-finger domain of Sec23/24"/>
    <property type="match status" value="1"/>
</dbReference>
<evidence type="ECO:0000313" key="8">
    <source>
        <dbReference type="EMBL" id="KXS14579.1"/>
    </source>
</evidence>
<keyword evidence="1" id="KW-0479">Metal-binding</keyword>
<dbReference type="InterPro" id="IPR013536">
    <property type="entry name" value="WLM_dom"/>
</dbReference>
<name>A0A139AD38_GONPJ</name>
<keyword evidence="9" id="KW-1185">Reference proteome</keyword>
<protein>
    <submittedName>
        <fullName evidence="8">WLM-domain-containing protein</fullName>
    </submittedName>
</protein>
<gene>
    <name evidence="8" type="ORF">M427DRAFT_124163</name>
</gene>
<feature type="domain" description="RanBP2-type" evidence="6">
    <location>
        <begin position="412"/>
        <end position="439"/>
    </location>
</feature>
<dbReference type="GO" id="GO:0006281">
    <property type="term" value="P:DNA repair"/>
    <property type="evidence" value="ECO:0007669"/>
    <property type="project" value="TreeGrafter"/>
</dbReference>
<dbReference type="STRING" id="1344416.A0A139AD38"/>
<dbReference type="EMBL" id="KQ965768">
    <property type="protein sequence ID" value="KXS14579.1"/>
    <property type="molecule type" value="Genomic_DNA"/>
</dbReference>
<evidence type="ECO:0000256" key="4">
    <source>
        <dbReference type="PROSITE-ProRule" id="PRU00322"/>
    </source>
</evidence>
<dbReference type="PROSITE" id="PS51397">
    <property type="entry name" value="WLM"/>
    <property type="match status" value="1"/>
</dbReference>
<evidence type="ECO:0000313" key="9">
    <source>
        <dbReference type="Proteomes" id="UP000070544"/>
    </source>
</evidence>
<dbReference type="InterPro" id="IPR001876">
    <property type="entry name" value="Znf_RanBP2"/>
</dbReference>
<dbReference type="Pfam" id="PF00641">
    <property type="entry name" value="Zn_ribbon_RanBP"/>
    <property type="match status" value="2"/>
</dbReference>
<dbReference type="Pfam" id="PF08325">
    <property type="entry name" value="WLM"/>
    <property type="match status" value="1"/>
</dbReference>
<dbReference type="OMA" id="LKDDIWC"/>
<proteinExistence type="predicted"/>
<dbReference type="SMART" id="SM00547">
    <property type="entry name" value="ZnF_RBZ"/>
    <property type="match status" value="2"/>
</dbReference>
<evidence type="ECO:0000256" key="2">
    <source>
        <dbReference type="ARBA" id="ARBA00022771"/>
    </source>
</evidence>
<dbReference type="Proteomes" id="UP000070544">
    <property type="component" value="Unassembled WGS sequence"/>
</dbReference>
<evidence type="ECO:0000256" key="1">
    <source>
        <dbReference type="ARBA" id="ARBA00022723"/>
    </source>
</evidence>
<dbReference type="GO" id="GO:0008270">
    <property type="term" value="F:zinc ion binding"/>
    <property type="evidence" value="ECO:0007669"/>
    <property type="project" value="UniProtKB-KW"/>
</dbReference>
<evidence type="ECO:0000256" key="3">
    <source>
        <dbReference type="ARBA" id="ARBA00022833"/>
    </source>
</evidence>
<feature type="compositionally biased region" description="Low complexity" evidence="5">
    <location>
        <begin position="1"/>
        <end position="23"/>
    </location>
</feature>
<feature type="compositionally biased region" description="Low complexity" evidence="5">
    <location>
        <begin position="205"/>
        <end position="214"/>
    </location>
</feature>
<feature type="domain" description="RanBP2-type" evidence="6">
    <location>
        <begin position="371"/>
        <end position="400"/>
    </location>
</feature>
<dbReference type="PROSITE" id="PS50199">
    <property type="entry name" value="ZF_RANBP2_2"/>
    <property type="match status" value="2"/>
</dbReference>
<dbReference type="GO" id="GO:0008237">
    <property type="term" value="F:metallopeptidase activity"/>
    <property type="evidence" value="ECO:0007669"/>
    <property type="project" value="TreeGrafter"/>
</dbReference>
<feature type="compositionally biased region" description="Polar residues" evidence="5">
    <location>
        <begin position="296"/>
        <end position="305"/>
    </location>
</feature>
<feature type="region of interest" description="Disordered" evidence="5">
    <location>
        <begin position="252"/>
        <end position="360"/>
    </location>
</feature>
<organism evidence="8 9">
    <name type="scientific">Gonapodya prolifera (strain JEL478)</name>
    <name type="common">Monoblepharis prolifera</name>
    <dbReference type="NCBI Taxonomy" id="1344416"/>
    <lineage>
        <taxon>Eukaryota</taxon>
        <taxon>Fungi</taxon>
        <taxon>Fungi incertae sedis</taxon>
        <taxon>Chytridiomycota</taxon>
        <taxon>Chytridiomycota incertae sedis</taxon>
        <taxon>Monoblepharidomycetes</taxon>
        <taxon>Monoblepharidales</taxon>
        <taxon>Gonapodyaceae</taxon>
        <taxon>Gonapodya</taxon>
    </lineage>
</organism>
<feature type="compositionally biased region" description="Gly residues" evidence="5">
    <location>
        <begin position="194"/>
        <end position="204"/>
    </location>
</feature>
<feature type="region of interest" description="Disordered" evidence="5">
    <location>
        <begin position="1"/>
        <end position="31"/>
    </location>
</feature>
<sequence>MVVDGSRLPKPAKPASSSRASDSVPHDPYKDQIGQFRVLKRPDEAAAMALLKQVASQVKPIMKKRGWRVGTLEEFFPSNSSLLGLNTERGQKISIRLRPHSSPSSFYPLHHCIGTMLHELAHIIRGPHDAQFYAALDELEKEHDALLDGGYNGEGFEAPGRRVGQGVSHDVAPHAARERAVEAAEKRRRLNSWGGTGPGGGRKLGGALAAGAPGSEARDLEKVLSPREMAAWAAERRAQKDREWCGSEAVGVDVDVDGDGQGSADAGTVSAGGQESRPIAGPSSGLASVAVRPVESLSSSSNQSIVRAAGSGPPSRDFKAPPAPSSKPSGARATSSATSSRDSKERTSGIPSHRSTEPPRQQYIVQSHSNNPSTWTCPVCTLSNPLTFLSCDACGTLHPNQDGGHVIDSIVEMDDWSCARCTLVNASTAVACDACGGGR</sequence>
<dbReference type="InterPro" id="IPR053000">
    <property type="entry name" value="WSS1-like_metalloprotease"/>
</dbReference>